<keyword evidence="8 15" id="KW-0430">Lectin</keyword>
<dbReference type="InterPro" id="IPR045885">
    <property type="entry name" value="GalNAc-T"/>
</dbReference>
<dbReference type="PANTHER" id="PTHR11675:SF137">
    <property type="entry name" value="POLYPEPTIDE N-ACETYLGALACTOSAMINYLTRANSFERASE"/>
    <property type="match status" value="1"/>
</dbReference>
<evidence type="ECO:0000256" key="6">
    <source>
        <dbReference type="ARBA" id="ARBA00022676"/>
    </source>
</evidence>
<gene>
    <name evidence="18" type="ORF">COCON_G00183520</name>
</gene>
<dbReference type="SUPFAM" id="SSF53448">
    <property type="entry name" value="Nucleotide-diphospho-sugar transferases"/>
    <property type="match status" value="1"/>
</dbReference>
<protein>
    <recommendedName>
        <fullName evidence="5 15">Polypeptide N-acetylgalactosaminyltransferase</fullName>
        <ecNumber evidence="15">2.4.1.-</ecNumber>
    </recommendedName>
    <alternativeName>
        <fullName evidence="15">Protein-UDP acetylgalactosaminyltransferase</fullName>
    </alternativeName>
</protein>
<evidence type="ECO:0000256" key="13">
    <source>
        <dbReference type="ARBA" id="ARBA00023157"/>
    </source>
</evidence>
<keyword evidence="14 15" id="KW-0464">Manganese</keyword>
<evidence type="ECO:0000256" key="10">
    <source>
        <dbReference type="ARBA" id="ARBA00022989"/>
    </source>
</evidence>
<dbReference type="GO" id="GO:0004653">
    <property type="term" value="F:polypeptide N-acetylgalactosaminyltransferase activity"/>
    <property type="evidence" value="ECO:0007669"/>
    <property type="project" value="TreeGrafter"/>
</dbReference>
<keyword evidence="19" id="KW-1185">Reference proteome</keyword>
<evidence type="ECO:0000313" key="18">
    <source>
        <dbReference type="EMBL" id="KAJ8259340.1"/>
    </source>
</evidence>
<dbReference type="Gene3D" id="2.80.10.50">
    <property type="match status" value="1"/>
</dbReference>
<keyword evidence="10 15" id="KW-1133">Transmembrane helix</keyword>
<keyword evidence="15" id="KW-0808">Transferase</keyword>
<name>A0A9Q1D5X6_CONCO</name>
<dbReference type="EMBL" id="JAFJMO010000013">
    <property type="protein sequence ID" value="KAJ8259340.1"/>
    <property type="molecule type" value="Genomic_DNA"/>
</dbReference>
<comment type="caution">
    <text evidence="18">The sequence shown here is derived from an EMBL/GenBank/DDBJ whole genome shotgun (WGS) entry which is preliminary data.</text>
</comment>
<dbReference type="Gene3D" id="3.90.550.10">
    <property type="entry name" value="Spore Coat Polysaccharide Biosynthesis Protein SpsA, Chain A"/>
    <property type="match status" value="1"/>
</dbReference>
<dbReference type="AlphaFoldDB" id="A0A9Q1D5X6"/>
<evidence type="ECO:0000256" key="7">
    <source>
        <dbReference type="ARBA" id="ARBA00022692"/>
    </source>
</evidence>
<evidence type="ECO:0000256" key="2">
    <source>
        <dbReference type="ARBA" id="ARBA00004323"/>
    </source>
</evidence>
<evidence type="ECO:0000313" key="19">
    <source>
        <dbReference type="Proteomes" id="UP001152803"/>
    </source>
</evidence>
<proteinExistence type="inferred from homology"/>
<feature type="transmembrane region" description="Helical" evidence="15">
    <location>
        <begin position="12"/>
        <end position="31"/>
    </location>
</feature>
<keyword evidence="7 15" id="KW-0812">Transmembrane</keyword>
<keyword evidence="6 15" id="KW-0328">Glycosyltransferase</keyword>
<dbReference type="GO" id="GO:0030246">
    <property type="term" value="F:carbohydrate binding"/>
    <property type="evidence" value="ECO:0007669"/>
    <property type="project" value="UniProtKB-KW"/>
</dbReference>
<dbReference type="InterPro" id="IPR001173">
    <property type="entry name" value="Glyco_trans_2-like"/>
</dbReference>
<dbReference type="Pfam" id="PF08241">
    <property type="entry name" value="Methyltransf_11"/>
    <property type="match status" value="1"/>
</dbReference>
<evidence type="ECO:0000256" key="11">
    <source>
        <dbReference type="ARBA" id="ARBA00023034"/>
    </source>
</evidence>
<keyword evidence="9" id="KW-0735">Signal-anchor</keyword>
<evidence type="ECO:0000256" key="15">
    <source>
        <dbReference type="RuleBase" id="RU361242"/>
    </source>
</evidence>
<dbReference type="PROSITE" id="PS50231">
    <property type="entry name" value="RICIN_B_LECTIN"/>
    <property type="match status" value="1"/>
</dbReference>
<comment type="similarity">
    <text evidence="4 15">Belongs to the glycosyltransferase 2 family. GalNAc-T subfamily.</text>
</comment>
<evidence type="ECO:0000256" key="12">
    <source>
        <dbReference type="ARBA" id="ARBA00023136"/>
    </source>
</evidence>
<dbReference type="OrthoDB" id="416652at2759"/>
<comment type="subcellular location">
    <subcellularLocation>
        <location evidence="2 15">Golgi apparatus membrane</location>
        <topology evidence="2 15">Single-pass type II membrane protein</topology>
    </subcellularLocation>
</comment>
<feature type="region of interest" description="Disordered" evidence="16">
    <location>
        <begin position="346"/>
        <end position="372"/>
    </location>
</feature>
<evidence type="ECO:0000256" key="9">
    <source>
        <dbReference type="ARBA" id="ARBA00022968"/>
    </source>
</evidence>
<dbReference type="CDD" id="cd02440">
    <property type="entry name" value="AdoMet_MTases"/>
    <property type="match status" value="1"/>
</dbReference>
<dbReference type="GO" id="GO:0008757">
    <property type="term" value="F:S-adenosylmethionine-dependent methyltransferase activity"/>
    <property type="evidence" value="ECO:0007669"/>
    <property type="project" value="InterPro"/>
</dbReference>
<keyword evidence="11 15" id="KW-0333">Golgi apparatus</keyword>
<evidence type="ECO:0000256" key="3">
    <source>
        <dbReference type="ARBA" id="ARBA00004922"/>
    </source>
</evidence>
<feature type="domain" description="Ricin B lectin" evidence="17">
    <location>
        <begin position="714"/>
        <end position="840"/>
    </location>
</feature>
<dbReference type="InterPro" id="IPR013216">
    <property type="entry name" value="Methyltransf_11"/>
</dbReference>
<keyword evidence="13 15" id="KW-1015">Disulfide bond</keyword>
<reference evidence="18" key="1">
    <citation type="journal article" date="2023" name="Science">
        <title>Genome structures resolve the early diversification of teleost fishes.</title>
        <authorList>
            <person name="Parey E."/>
            <person name="Louis A."/>
            <person name="Montfort J."/>
            <person name="Bouchez O."/>
            <person name="Roques C."/>
            <person name="Iampietro C."/>
            <person name="Lluch J."/>
            <person name="Castinel A."/>
            <person name="Donnadieu C."/>
            <person name="Desvignes T."/>
            <person name="Floi Bucao C."/>
            <person name="Jouanno E."/>
            <person name="Wen M."/>
            <person name="Mejri S."/>
            <person name="Dirks R."/>
            <person name="Jansen H."/>
            <person name="Henkel C."/>
            <person name="Chen W.J."/>
            <person name="Zahm M."/>
            <person name="Cabau C."/>
            <person name="Klopp C."/>
            <person name="Thompson A.W."/>
            <person name="Robinson-Rechavi M."/>
            <person name="Braasch I."/>
            <person name="Lecointre G."/>
            <person name="Bobe J."/>
            <person name="Postlethwait J.H."/>
            <person name="Berthelot C."/>
            <person name="Roest Crollius H."/>
            <person name="Guiguen Y."/>
        </authorList>
    </citation>
    <scope>NUCLEOTIDE SEQUENCE</scope>
    <source>
        <strain evidence="18">Concon-B</strain>
    </source>
</reference>
<dbReference type="PANTHER" id="PTHR11675">
    <property type="entry name" value="N-ACETYLGALACTOSAMINYLTRANSFERASE"/>
    <property type="match status" value="1"/>
</dbReference>
<evidence type="ECO:0000256" key="16">
    <source>
        <dbReference type="SAM" id="MobiDB-lite"/>
    </source>
</evidence>
<evidence type="ECO:0000256" key="5">
    <source>
        <dbReference type="ARBA" id="ARBA00012644"/>
    </source>
</evidence>
<comment type="pathway">
    <text evidence="3 15">Protein modification; protein glycosylation.</text>
</comment>
<dbReference type="InterPro" id="IPR000772">
    <property type="entry name" value="Ricin_B_lectin"/>
</dbReference>
<dbReference type="FunFam" id="2.80.10.50:FF:000024">
    <property type="entry name" value="Polypeptide N-acetylgalactosaminyltransferase"/>
    <property type="match status" value="1"/>
</dbReference>
<dbReference type="CDD" id="cd02510">
    <property type="entry name" value="pp-GalNAc-T"/>
    <property type="match status" value="1"/>
</dbReference>
<dbReference type="InterPro" id="IPR029063">
    <property type="entry name" value="SAM-dependent_MTases_sf"/>
</dbReference>
<accession>A0A9Q1D5X6</accession>
<evidence type="ECO:0000256" key="8">
    <source>
        <dbReference type="ARBA" id="ARBA00022734"/>
    </source>
</evidence>
<dbReference type="InterPro" id="IPR029044">
    <property type="entry name" value="Nucleotide-diphossugar_trans"/>
</dbReference>
<dbReference type="Proteomes" id="UP001152803">
    <property type="component" value="Unassembled WGS sequence"/>
</dbReference>
<dbReference type="Pfam" id="PF00652">
    <property type="entry name" value="Ricin_B_lectin"/>
    <property type="match status" value="1"/>
</dbReference>
<dbReference type="SUPFAM" id="SSF50370">
    <property type="entry name" value="Ricin B-like lectins"/>
    <property type="match status" value="1"/>
</dbReference>
<dbReference type="SMART" id="SM00458">
    <property type="entry name" value="RICIN"/>
    <property type="match status" value="1"/>
</dbReference>
<dbReference type="GO" id="GO:0000139">
    <property type="term" value="C:Golgi membrane"/>
    <property type="evidence" value="ECO:0007669"/>
    <property type="project" value="UniProtKB-SubCell"/>
</dbReference>
<evidence type="ECO:0000259" key="17">
    <source>
        <dbReference type="SMART" id="SM00458"/>
    </source>
</evidence>
<dbReference type="Gene3D" id="3.40.50.150">
    <property type="entry name" value="Vaccinia Virus protein VP39"/>
    <property type="match status" value="1"/>
</dbReference>
<keyword evidence="12 15" id="KW-0472">Membrane</keyword>
<dbReference type="GO" id="GO:0006493">
    <property type="term" value="P:protein O-linked glycosylation"/>
    <property type="evidence" value="ECO:0007669"/>
    <property type="project" value="TreeGrafter"/>
</dbReference>
<dbReference type="SUPFAM" id="SSF53335">
    <property type="entry name" value="S-adenosyl-L-methionine-dependent methyltransferases"/>
    <property type="match status" value="1"/>
</dbReference>
<dbReference type="InterPro" id="IPR035992">
    <property type="entry name" value="Ricin_B-like_lectins"/>
</dbReference>
<organism evidence="18 19">
    <name type="scientific">Conger conger</name>
    <name type="common">Conger eel</name>
    <name type="synonym">Muraena conger</name>
    <dbReference type="NCBI Taxonomy" id="82655"/>
    <lineage>
        <taxon>Eukaryota</taxon>
        <taxon>Metazoa</taxon>
        <taxon>Chordata</taxon>
        <taxon>Craniata</taxon>
        <taxon>Vertebrata</taxon>
        <taxon>Euteleostomi</taxon>
        <taxon>Actinopterygii</taxon>
        <taxon>Neopterygii</taxon>
        <taxon>Teleostei</taxon>
        <taxon>Anguilliformes</taxon>
        <taxon>Congridae</taxon>
        <taxon>Conger</taxon>
    </lineage>
</organism>
<sequence length="840" mass="94246">MALIMNACTLFFKILVLPLDLIHFLGIYSLYKRVFPVMMNILSKSYNKKLHEKKKELFSSLSEFARPDGSLTILEIGCGTGTNFKFYPSGSKVICTDPNPHFQRYLQEAVDASDQLEFEKFVVSSAEDLTAISNSSVDAVVSTLVLCSVNDTKQVLDEAHRILRPGGALFFLEHVVSDPASWTYFFQHVLQPLWFYFGDGCVMTRPTWKPLEASKFSDLKLRHIDAPVMYLIRPHILVSVPNSEGPKAFGLKDVQYTFLEDSSRPMLSSALTRARRCRASPFELVLLGVTSFLGVLIMLQGSLRGGPLSRKVRAEFGKLPVRPAAPGTAPGSCPPGFYSPEALRPHLKRPVQDPGSPGADGRPFPPAQLSGPQLREKLDGMARNDFNQFASDRISLHRSLGSDTRPPECVKRVFPRCPPLPTTSVIIVFHNEAWSALLRTVYSVLHTAPAVLLTEILLVDDASTADHLKGPLEEHVRGLEVARGQTLTFLDAHCECFPGWLEPLLARIGEDRTVAVSPAIPIIQQDTLEFSRPAADRQSFIRGSFDWSLNFSWEPIPEHQRRARKDETFPIKTPAFAGGLYSISKSYFNQIGTYDDKMEIWGGENVWLCGGRLEIIPCSVVGHIYRRKSPHTFPNGTDVIIRNQVRLAEVWMDEYKELFYRRNKVAGAIARGNKFGDISQRLRLRESLHCRNFSWYLENVCPEVYVPDLIPLMYGMIRNVGSKTCLDVGQDNPAGKPLIVFACHSMGGNQYFEYTSRKELRHNIRKQLCLRSAPDQEPVRVQECQLQGPGTTVSPAEVWEFAQTHLLRNPSTGSCLSLIGKQVVMDACNPAEPFQQWAFL</sequence>
<evidence type="ECO:0000256" key="1">
    <source>
        <dbReference type="ARBA" id="ARBA00001936"/>
    </source>
</evidence>
<dbReference type="EC" id="2.4.1.-" evidence="15"/>
<evidence type="ECO:0000256" key="14">
    <source>
        <dbReference type="ARBA" id="ARBA00023211"/>
    </source>
</evidence>
<evidence type="ECO:0000256" key="4">
    <source>
        <dbReference type="ARBA" id="ARBA00005680"/>
    </source>
</evidence>
<dbReference type="Pfam" id="PF00535">
    <property type="entry name" value="Glycos_transf_2"/>
    <property type="match status" value="2"/>
</dbReference>
<comment type="cofactor">
    <cofactor evidence="1 15">
        <name>Mn(2+)</name>
        <dbReference type="ChEBI" id="CHEBI:29035"/>
    </cofactor>
</comment>